<evidence type="ECO:0000256" key="2">
    <source>
        <dbReference type="SAM" id="MobiDB-lite"/>
    </source>
</evidence>
<dbReference type="PANTHER" id="PTHR11022">
    <property type="entry name" value="PEPTIDOGLYCAN RECOGNITION PROTEIN"/>
    <property type="match status" value="1"/>
</dbReference>
<dbReference type="InterPro" id="IPR015510">
    <property type="entry name" value="PGRP"/>
</dbReference>
<evidence type="ECO:0000256" key="1">
    <source>
        <dbReference type="ARBA" id="ARBA00007553"/>
    </source>
</evidence>
<dbReference type="CDD" id="cd06583">
    <property type="entry name" value="PGRP"/>
    <property type="match status" value="1"/>
</dbReference>
<feature type="compositionally biased region" description="Basic and acidic residues" evidence="2">
    <location>
        <begin position="122"/>
        <end position="139"/>
    </location>
</feature>
<evidence type="ECO:0000313" key="5">
    <source>
        <dbReference type="Proteomes" id="UP001176940"/>
    </source>
</evidence>
<proteinExistence type="inferred from homology"/>
<dbReference type="Gene3D" id="3.40.80.10">
    <property type="entry name" value="Peptidoglycan recognition protein-like"/>
    <property type="match status" value="1"/>
</dbReference>
<evidence type="ECO:0000313" key="4">
    <source>
        <dbReference type="EMBL" id="CAJ0922292.1"/>
    </source>
</evidence>
<accession>A0ABN9KSL3</accession>
<comment type="similarity">
    <text evidence="1">Belongs to the N-acetylmuramoyl-L-alanine amidase 2 family.</text>
</comment>
<name>A0ABN9KSL3_9NEOB</name>
<comment type="caution">
    <text evidence="4">The sequence shown here is derived from an EMBL/GenBank/DDBJ whole genome shotgun (WGS) entry which is preliminary data.</text>
</comment>
<dbReference type="InterPro" id="IPR006619">
    <property type="entry name" value="PGRP_domain_met/bac"/>
</dbReference>
<evidence type="ECO:0000259" key="3">
    <source>
        <dbReference type="SMART" id="SM00701"/>
    </source>
</evidence>
<keyword evidence="5" id="KW-1185">Reference proteome</keyword>
<dbReference type="Proteomes" id="UP001176940">
    <property type="component" value="Unassembled WGS sequence"/>
</dbReference>
<dbReference type="EMBL" id="CAUEEQ010002237">
    <property type="protein sequence ID" value="CAJ0922292.1"/>
    <property type="molecule type" value="Genomic_DNA"/>
</dbReference>
<feature type="compositionally biased region" description="Basic and acidic residues" evidence="2">
    <location>
        <begin position="148"/>
        <end position="162"/>
    </location>
</feature>
<dbReference type="SMART" id="SM00701">
    <property type="entry name" value="PGRP"/>
    <property type="match status" value="1"/>
</dbReference>
<feature type="region of interest" description="Disordered" evidence="2">
    <location>
        <begin position="120"/>
        <end position="162"/>
    </location>
</feature>
<dbReference type="Pfam" id="PF01510">
    <property type="entry name" value="Amidase_2"/>
    <property type="match status" value="1"/>
</dbReference>
<dbReference type="InterPro" id="IPR036505">
    <property type="entry name" value="Amidase/PGRP_sf"/>
</dbReference>
<organism evidence="4 5">
    <name type="scientific">Ranitomeya imitator</name>
    <name type="common">mimic poison frog</name>
    <dbReference type="NCBI Taxonomy" id="111125"/>
    <lineage>
        <taxon>Eukaryota</taxon>
        <taxon>Metazoa</taxon>
        <taxon>Chordata</taxon>
        <taxon>Craniata</taxon>
        <taxon>Vertebrata</taxon>
        <taxon>Euteleostomi</taxon>
        <taxon>Amphibia</taxon>
        <taxon>Batrachia</taxon>
        <taxon>Anura</taxon>
        <taxon>Neobatrachia</taxon>
        <taxon>Hyloidea</taxon>
        <taxon>Dendrobatidae</taxon>
        <taxon>Dendrobatinae</taxon>
        <taxon>Ranitomeya</taxon>
    </lineage>
</organism>
<gene>
    <name evidence="4" type="ORF">RIMI_LOCUS1711254</name>
</gene>
<feature type="domain" description="Peptidoglycan recognition protein family" evidence="3">
    <location>
        <begin position="1"/>
        <end position="84"/>
    </location>
</feature>
<protein>
    <recommendedName>
        <fullName evidence="3">Peptidoglycan recognition protein family domain-containing protein</fullName>
    </recommendedName>
</protein>
<sequence length="162" mass="18513">MLLQCSFVVGSDGYLYEGRGWHWVGAHTKGHNSIGYGISFIGDFTTLVPDTRILQLLKDGFLKYAVRSGYILPNYTIQGHRQVVNTTCPGDALFQEITSWEHFIKNDFFGLGLSLLKGLSGKRKEGKESRRKEGKGKNGKEKKRRKEDRKEGKKNERKCHYE</sequence>
<dbReference type="InterPro" id="IPR002502">
    <property type="entry name" value="Amidase_domain"/>
</dbReference>
<dbReference type="SUPFAM" id="SSF55846">
    <property type="entry name" value="N-acetylmuramoyl-L-alanine amidase-like"/>
    <property type="match status" value="1"/>
</dbReference>
<dbReference type="PANTHER" id="PTHR11022:SF66">
    <property type="entry name" value="N-ACETYLMURAMOYL-L-ALANINE AMIDASE"/>
    <property type="match status" value="1"/>
</dbReference>
<reference evidence="4" key="1">
    <citation type="submission" date="2023-07" db="EMBL/GenBank/DDBJ databases">
        <authorList>
            <person name="Stuckert A."/>
        </authorList>
    </citation>
    <scope>NUCLEOTIDE SEQUENCE</scope>
</reference>